<protein>
    <submittedName>
        <fullName evidence="1">Uncharacterized protein</fullName>
    </submittedName>
</protein>
<reference evidence="1" key="1">
    <citation type="journal article" date="2018" name="Nat. Plants">
        <title>Whole-genome landscape of Medicago truncatula symbiotic genes.</title>
        <authorList>
            <person name="Pecrix Y."/>
            <person name="Gamas P."/>
            <person name="Carrere S."/>
        </authorList>
    </citation>
    <scope>NUCLEOTIDE SEQUENCE</scope>
    <source>
        <tissue evidence="1">Leaves</tissue>
    </source>
</reference>
<gene>
    <name evidence="1" type="ORF">MtrunA17_Chr3g0089331</name>
</gene>
<organism evidence="1">
    <name type="scientific">Medicago truncatula</name>
    <name type="common">Barrel medic</name>
    <name type="synonym">Medicago tribuloides</name>
    <dbReference type="NCBI Taxonomy" id="3880"/>
    <lineage>
        <taxon>Eukaryota</taxon>
        <taxon>Viridiplantae</taxon>
        <taxon>Streptophyta</taxon>
        <taxon>Embryophyta</taxon>
        <taxon>Tracheophyta</taxon>
        <taxon>Spermatophyta</taxon>
        <taxon>Magnoliopsida</taxon>
        <taxon>eudicotyledons</taxon>
        <taxon>Gunneridae</taxon>
        <taxon>Pentapetalae</taxon>
        <taxon>rosids</taxon>
        <taxon>fabids</taxon>
        <taxon>Fabales</taxon>
        <taxon>Fabaceae</taxon>
        <taxon>Papilionoideae</taxon>
        <taxon>50 kb inversion clade</taxon>
        <taxon>NPAAA clade</taxon>
        <taxon>Hologalegina</taxon>
        <taxon>IRL clade</taxon>
        <taxon>Trifolieae</taxon>
        <taxon>Medicago</taxon>
    </lineage>
</organism>
<dbReference type="Proteomes" id="UP000265566">
    <property type="component" value="Chromosome 3"/>
</dbReference>
<accession>A0A396IKQ8</accession>
<proteinExistence type="predicted"/>
<evidence type="ECO:0000313" key="1">
    <source>
        <dbReference type="EMBL" id="RHN66296.1"/>
    </source>
</evidence>
<comment type="caution">
    <text evidence="1">The sequence shown here is derived from an EMBL/GenBank/DDBJ whole genome shotgun (WGS) entry which is preliminary data.</text>
</comment>
<dbReference type="AlphaFoldDB" id="A0A396IKQ8"/>
<dbReference type="Gramene" id="rna14249">
    <property type="protein sequence ID" value="RHN66296.1"/>
    <property type="gene ID" value="gene14249"/>
</dbReference>
<sequence>MAFEKCLKLTYLCLLALMKSSGRLTILKYQRKLIISPIKGRPI</sequence>
<name>A0A396IKQ8_MEDTR</name>
<dbReference type="EMBL" id="PSQE01000003">
    <property type="protein sequence ID" value="RHN66296.1"/>
    <property type="molecule type" value="Genomic_DNA"/>
</dbReference>